<sequence>MAVATGGDCGADPLGSARGKSLLMGLMKHGRRGWLRKNGFAARMRRGQSVVTHDEGRRRKEKLRLGSLLLAEDQLVKRIKLQPHIIKKIANFDNKELLTKRGMRSWLSLLNYARNYIPNLGKLLSPLYAKISPTGDKRMNSQDWALVTQIKENVQRLPDLEVPPKIVLPSLKLTVAWRDREESVSGKRANLTRRLLKGFVHMPVASSPQSNPLLMPKYML</sequence>
<dbReference type="EMBL" id="JACMSC010000006">
    <property type="protein sequence ID" value="KAG6518870.1"/>
    <property type="molecule type" value="Genomic_DNA"/>
</dbReference>
<dbReference type="Proteomes" id="UP000734854">
    <property type="component" value="Unassembled WGS sequence"/>
</dbReference>
<dbReference type="PANTHER" id="PTHR33064">
    <property type="entry name" value="POL PROTEIN"/>
    <property type="match status" value="1"/>
</dbReference>
<gene>
    <name evidence="1" type="ORF">ZIOFF_022351</name>
</gene>
<comment type="caution">
    <text evidence="1">The sequence shown here is derived from an EMBL/GenBank/DDBJ whole genome shotgun (WGS) entry which is preliminary data.</text>
</comment>
<dbReference type="PANTHER" id="PTHR33064:SF37">
    <property type="entry name" value="RIBONUCLEASE H"/>
    <property type="match status" value="1"/>
</dbReference>
<proteinExistence type="predicted"/>
<organism evidence="1 2">
    <name type="scientific">Zingiber officinale</name>
    <name type="common">Ginger</name>
    <name type="synonym">Amomum zingiber</name>
    <dbReference type="NCBI Taxonomy" id="94328"/>
    <lineage>
        <taxon>Eukaryota</taxon>
        <taxon>Viridiplantae</taxon>
        <taxon>Streptophyta</taxon>
        <taxon>Embryophyta</taxon>
        <taxon>Tracheophyta</taxon>
        <taxon>Spermatophyta</taxon>
        <taxon>Magnoliopsida</taxon>
        <taxon>Liliopsida</taxon>
        <taxon>Zingiberales</taxon>
        <taxon>Zingiberaceae</taxon>
        <taxon>Zingiber</taxon>
    </lineage>
</organism>
<dbReference type="Gene3D" id="3.30.70.270">
    <property type="match status" value="1"/>
</dbReference>
<dbReference type="InterPro" id="IPR043502">
    <property type="entry name" value="DNA/RNA_pol_sf"/>
</dbReference>
<accession>A0A8J5LHC7</accession>
<dbReference type="InterPro" id="IPR051320">
    <property type="entry name" value="Viral_Replic_Matur_Polypro"/>
</dbReference>
<keyword evidence="2" id="KW-1185">Reference proteome</keyword>
<reference evidence="1 2" key="1">
    <citation type="submission" date="2020-08" db="EMBL/GenBank/DDBJ databases">
        <title>Plant Genome Project.</title>
        <authorList>
            <person name="Zhang R.-G."/>
        </authorList>
    </citation>
    <scope>NUCLEOTIDE SEQUENCE [LARGE SCALE GENOMIC DNA]</scope>
    <source>
        <tissue evidence="1">Rhizome</tissue>
    </source>
</reference>
<evidence type="ECO:0000313" key="1">
    <source>
        <dbReference type="EMBL" id="KAG6518870.1"/>
    </source>
</evidence>
<evidence type="ECO:0000313" key="2">
    <source>
        <dbReference type="Proteomes" id="UP000734854"/>
    </source>
</evidence>
<dbReference type="SUPFAM" id="SSF56672">
    <property type="entry name" value="DNA/RNA polymerases"/>
    <property type="match status" value="1"/>
</dbReference>
<name>A0A8J5LHC7_ZINOF</name>
<dbReference type="InterPro" id="IPR043128">
    <property type="entry name" value="Rev_trsase/Diguanyl_cyclase"/>
</dbReference>
<protein>
    <submittedName>
        <fullName evidence="1">Uncharacterized protein</fullName>
    </submittedName>
</protein>
<dbReference type="AlphaFoldDB" id="A0A8J5LHC7"/>